<dbReference type="RefSeq" id="WP_411915268.1">
    <property type="nucleotide sequence ID" value="NZ_BAAFSF010000001.1"/>
</dbReference>
<reference evidence="1 2" key="1">
    <citation type="journal article" date="2025" name="Int. J. Syst. Evol. Microbiol.">
        <title>Desulfovibrio falkowii sp. nov., Porphyromonas miyakawae sp. nov., Mediterraneibacter flintii sp. nov. and Owariibacterium komagatae gen. nov., sp. nov., isolated from human faeces.</title>
        <authorList>
            <person name="Hamaguchi T."/>
            <person name="Ohara M."/>
            <person name="Hisatomi A."/>
            <person name="Sekiguchi K."/>
            <person name="Takeda J.I."/>
            <person name="Ueyama J."/>
            <person name="Ito M."/>
            <person name="Nishiwaki H."/>
            <person name="Ogi T."/>
            <person name="Hirayama M."/>
            <person name="Ohkuma M."/>
            <person name="Sakamoto M."/>
            <person name="Ohno K."/>
        </authorList>
    </citation>
    <scope>NUCLEOTIDE SEQUENCE [LARGE SCALE GENOMIC DNA]</scope>
    <source>
        <strain evidence="1 2">13CB11C</strain>
    </source>
</reference>
<evidence type="ECO:0000313" key="1">
    <source>
        <dbReference type="EMBL" id="GAB1251459.1"/>
    </source>
</evidence>
<organism evidence="1 2">
    <name type="scientific">Porphyromonas miyakawae</name>
    <dbReference type="NCBI Taxonomy" id="3137470"/>
    <lineage>
        <taxon>Bacteria</taxon>
        <taxon>Pseudomonadati</taxon>
        <taxon>Bacteroidota</taxon>
        <taxon>Bacteroidia</taxon>
        <taxon>Bacteroidales</taxon>
        <taxon>Porphyromonadaceae</taxon>
        <taxon>Porphyromonas</taxon>
    </lineage>
</organism>
<sequence>MSHKTGLVVLVGLYLDNSIDSTSFIVYYFVQCLYEPFGALNFSLGERIGTYWSIDGTSELQKRINEIANLDELNTFDDFLMFLNNHPFYGDKLSRDSYLALTYFILGHYDKSLFYLDEIISTERDVNFNSCSKEVKNAQLIKSFVIDRDYDKGISQLLQWQSQTIKDLGLKICNG</sequence>
<gene>
    <name evidence="1" type="ORF">Tsumi_05630</name>
</gene>
<dbReference type="Proteomes" id="UP001628220">
    <property type="component" value="Unassembled WGS sequence"/>
</dbReference>
<name>A0ABQ0E1C6_9PORP</name>
<accession>A0ABQ0E1C6</accession>
<comment type="caution">
    <text evidence="1">The sequence shown here is derived from an EMBL/GenBank/DDBJ whole genome shotgun (WGS) entry which is preliminary data.</text>
</comment>
<proteinExistence type="predicted"/>
<protein>
    <submittedName>
        <fullName evidence="1">Uncharacterized protein</fullName>
    </submittedName>
</protein>
<dbReference type="EMBL" id="BAAFSF010000001">
    <property type="protein sequence ID" value="GAB1251459.1"/>
    <property type="molecule type" value="Genomic_DNA"/>
</dbReference>
<evidence type="ECO:0000313" key="2">
    <source>
        <dbReference type="Proteomes" id="UP001628220"/>
    </source>
</evidence>
<keyword evidence="2" id="KW-1185">Reference proteome</keyword>